<dbReference type="CDD" id="cd00761">
    <property type="entry name" value="Glyco_tranf_GTA_type"/>
    <property type="match status" value="2"/>
</dbReference>
<dbReference type="SUPFAM" id="SSF53448">
    <property type="entry name" value="Nucleotide-diphospho-sugar transferases"/>
    <property type="match status" value="5"/>
</dbReference>
<dbReference type="KEGG" id="vg:37618611"/>
<sequence length="1840" mass="215702">MVNLKNKKVSILTCFYERPSFADLMIHSIKNQTFVKKYPENVEIVIADDSSDRYKLDIDYYKKELKGVVDDIKYIRIDNEKMTIGKKRNMLMKNAKYAITIVFDDDDYYFPCYIEYSLKELVKKRKSIVTSNSMLFCFTEYGYSKRSINCISKRQGHEGCMTLVKSHWERTGGFNENGFGEGAKLIDGFEEKVDVKLDIGKLMVCVCHPRNSCNKLLFLKSGLEADYDIPEEAKRAIEKAINHPLYTERKRFVFKYPTRGRPDVFKNVINRYLSYLSNNHEYRFVISIDNDDKTMNNPDIINFLNEIRKKVVLEYYIEPSKNKVDAINRNIRAARGDILFLISDDMIPVQKNFDEIIVRDFETYFPDFDGMLNYNDGFRKDWPALCTLTIFGWKYYDKFKYIYNPSYESVYCDREQTDVGRLLNKIKDIDNVIVEHQWSNAEYQDDLRKKTEGTDYYSKDHHVYVTRKQNNFGLVPKNNVNEKNKAFVEKKRSTPQVAAINTDVKLSILIPTIPSRIDSFKKLFNKIQKQIEKYQNSVEVLSIFDTKTHTVGYKRNKLLEMSKGQFITFIDDDDSISDDYIDEILRVINTHGNDIDVIAFKQLCSLDNGKTTFVIDADINHKANEPIPYNSPWKSEYKRSLWHWCVFNSDKCKNIEFPDKTGFEDQEWLTKVIPTLSKQVKINKTLYHYTFSIEHTEGQAYLDKRSFSSDNVETGDNIDSVEGKRILVTACDSNYFNSCVTLISSIHRLSYDVVDAIVVYDLGLAANHIDVLNKLENVIIVTKSYIETEILDSTFFDGFLEPKQFAWKPLFLLHAAKYGETIFYLDSGGMFFGSILPIFEYIERAGIWLSLDTDHKNREWTHPECVNIMKATDEELNANQLLAGVTGYNKNDTNALKFLNDALSFAKIKNCITGLHYSENYGPGVRGHRHDQSIMSILAKRYKLPTVAKNKFLEWRSIQHVHDNKSLVFIHHKSVIYTRNLKLKKTGINENIPKTLLTFDVSEYDIIQSDKIMNKCNEINLPNLNYRKTEFLFGKGNWRGMSIGIPDYTVKNNVIVSGHSGFPIDEHRYTTIYNHIINKGGSLKKWYAQNPMFENEHLVRIPLGLTNDCDDSSSHRIFGNTEATVENSGNFKSIENIVYMNFNVNNHEERKTIWALYEGFNWVTKRQANPTLEGRKSFLEDVFHHMFVLSPRGTGNDTHRLWETLYMRTVPIVKRIDDGLYDYEDLPILYINDWNSVTDERILTLEYDRIINCYSYNLNKMKTSFWNNQIEYTARFHDDNNDYDLKHVSKNTRLNLYTDYEVSLEYLHNMRKYRIAHVKTPNEKYKFHIYSELVNFNQLLALQSYLATQDLKHTELHIWSEYNIKTKPYIFPYTDCKNLIFHIYDPYELAKDTILENRKDLLDRNDKKFYLKSDIFRLLALYKYGGCFYDHDIVLTNDFEPLFDLEFAYQWGSELDYDHEGFCATVIGARKGSNNIRLMLEQIANTPPEQIIDESTVFGKDMFAKVQKQLSGFHIFPSAWFNTEWSVNQKYPGLSPKIQLGWFNDKLENSVHMFKDAFCWHYHNGTKKDDTCVPYSKMALCREFTFDRLRSRNIGKMVILTHLGFGDHLLCNSIIRYYANVSPYVATVTKQKNAMNVARMFGDLKNVRILQVEDDSNISPNIKQYGDNGSTELRKKLMDNKYKLLALGFHKQIVRFDDTQFFIQQLYKDALLDGMLPKSMFSINRSLDIETHIYKRYGDKQKYIVIHDSPERNFRIDRSKIVTDLPVFDMSSETFKQYSMFDLITLIDNAAEVHVVDSCFLWIIELQNICVGRRFFHEYVRNSFGYNYNGILSNDWVYFK</sequence>
<organism evidence="2 3">
    <name type="scientific">Heterosigma akashiwo virus 01</name>
    <name type="common">HaV01</name>
    <dbReference type="NCBI Taxonomy" id="97195"/>
    <lineage>
        <taxon>Viruses</taxon>
        <taxon>Varidnaviria</taxon>
        <taxon>Bamfordvirae</taxon>
        <taxon>Nucleocytoviricota</taxon>
        <taxon>Megaviricetes</taxon>
        <taxon>Algavirales</taxon>
        <taxon>Phycodnaviridae</taxon>
        <taxon>Raphidovirus</taxon>
        <taxon>Raphidovirus japonicum</taxon>
    </lineage>
</organism>
<evidence type="ECO:0000313" key="3">
    <source>
        <dbReference type="Proteomes" id="UP000232488"/>
    </source>
</evidence>
<accession>A0A1C9C5J4</accession>
<evidence type="ECO:0000259" key="1">
    <source>
        <dbReference type="Pfam" id="PF00535"/>
    </source>
</evidence>
<keyword evidence="3" id="KW-1185">Reference proteome</keyword>
<dbReference type="InterPro" id="IPR001173">
    <property type="entry name" value="Glyco_trans_2-like"/>
</dbReference>
<dbReference type="EMBL" id="KX008963">
    <property type="protein sequence ID" value="AOM63561.1"/>
    <property type="molecule type" value="Genomic_DNA"/>
</dbReference>
<dbReference type="Pfam" id="PF00535">
    <property type="entry name" value="Glycos_transf_2"/>
    <property type="match status" value="2"/>
</dbReference>
<dbReference type="GO" id="GO:0016758">
    <property type="term" value="F:hexosyltransferase activity"/>
    <property type="evidence" value="ECO:0007669"/>
    <property type="project" value="UniProtKB-ARBA"/>
</dbReference>
<dbReference type="PANTHER" id="PTHR22916">
    <property type="entry name" value="GLYCOSYLTRANSFERASE"/>
    <property type="match status" value="1"/>
</dbReference>
<keyword evidence="2" id="KW-0808">Transferase</keyword>
<dbReference type="RefSeq" id="YP_009507627.1">
    <property type="nucleotide sequence ID" value="NC_038553.1"/>
</dbReference>
<dbReference type="InterPro" id="IPR007577">
    <property type="entry name" value="GlycoTrfase_DXD_sugar-bd_CS"/>
</dbReference>
<dbReference type="GeneID" id="37618611"/>
<organismHost>
    <name type="scientific">Heterosigma akashiwo</name>
    <name type="common">Chromophytic alga</name>
    <name type="synonym">Heterosigma carterae</name>
    <dbReference type="NCBI Taxonomy" id="2829"/>
</organismHost>
<proteinExistence type="predicted"/>
<name>A0A1C9C5J4_HAV01</name>
<dbReference type="Gene3D" id="3.90.550.10">
    <property type="entry name" value="Spore Coat Polysaccharide Biosynthesis Protein SpsA, Chain A"/>
    <property type="match status" value="2"/>
</dbReference>
<feature type="domain" description="Glycosyltransferase 2-like" evidence="1">
    <location>
        <begin position="10"/>
        <end position="148"/>
    </location>
</feature>
<dbReference type="Pfam" id="PF04488">
    <property type="entry name" value="Gly_transf_sug"/>
    <property type="match status" value="1"/>
</dbReference>
<evidence type="ECO:0000313" key="2">
    <source>
        <dbReference type="EMBL" id="AOM63561.1"/>
    </source>
</evidence>
<dbReference type="PANTHER" id="PTHR22916:SF3">
    <property type="entry name" value="UDP-GLCNAC:BETAGAL BETA-1,3-N-ACETYLGLUCOSAMINYLTRANSFERASE-LIKE PROTEIN 1"/>
    <property type="match status" value="1"/>
</dbReference>
<gene>
    <name evidence="2" type="primary">HaV53_ORF230</name>
</gene>
<dbReference type="Gene3D" id="3.90.550.20">
    <property type="match status" value="1"/>
</dbReference>
<dbReference type="Proteomes" id="UP000232488">
    <property type="component" value="Segment"/>
</dbReference>
<protein>
    <submittedName>
        <fullName evidence="2">Putative glycosyltransferase family 32 protein</fullName>
    </submittedName>
</protein>
<feature type="domain" description="Glycosyltransferase 2-like" evidence="1">
    <location>
        <begin position="529"/>
        <end position="599"/>
    </location>
</feature>
<dbReference type="InterPro" id="IPR029044">
    <property type="entry name" value="Nucleotide-diphossugar_trans"/>
</dbReference>
<reference evidence="2 3" key="1">
    <citation type="submission" date="2016-03" db="EMBL/GenBank/DDBJ databases">
        <title>Genome sequences of a Phycodnavirus, Heterosigma akashiwo virus strain 53.</title>
        <authorList>
            <person name="Ueki S."/>
            <person name="Ogura Y."/>
            <person name="Hayashi T."/>
        </authorList>
    </citation>
    <scope>NUCLEOTIDE SEQUENCE [LARGE SCALE GENOMIC DNA]</scope>
    <source>
        <strain evidence="2">HaV53</strain>
    </source>
</reference>